<dbReference type="Gene3D" id="2.30.29.30">
    <property type="entry name" value="Pleckstrin-homology domain (PH domain)/Phosphotyrosine-binding domain (PTB)"/>
    <property type="match status" value="1"/>
</dbReference>
<feature type="region of interest" description="Disordered" evidence="1">
    <location>
        <begin position="747"/>
        <end position="840"/>
    </location>
</feature>
<dbReference type="PROSITE" id="PS50003">
    <property type="entry name" value="PH_DOMAIN"/>
    <property type="match status" value="1"/>
</dbReference>
<dbReference type="Pfam" id="PF15410">
    <property type="entry name" value="PH_9"/>
    <property type="match status" value="1"/>
</dbReference>
<evidence type="ECO:0000313" key="4">
    <source>
        <dbReference type="Proteomes" id="UP000019462"/>
    </source>
</evidence>
<feature type="region of interest" description="Disordered" evidence="1">
    <location>
        <begin position="131"/>
        <end position="158"/>
    </location>
</feature>
<feature type="compositionally biased region" description="Basic and acidic residues" evidence="1">
    <location>
        <begin position="1775"/>
        <end position="1792"/>
    </location>
</feature>
<dbReference type="Proteomes" id="UP000019462">
    <property type="component" value="Unassembled WGS sequence"/>
</dbReference>
<feature type="compositionally biased region" description="Polar residues" evidence="1">
    <location>
        <begin position="338"/>
        <end position="417"/>
    </location>
</feature>
<feature type="compositionally biased region" description="Polar residues" evidence="1">
    <location>
        <begin position="1483"/>
        <end position="1492"/>
    </location>
</feature>
<feature type="compositionally biased region" description="Polar residues" evidence="1">
    <location>
        <begin position="1793"/>
        <end position="1802"/>
    </location>
</feature>
<feature type="compositionally biased region" description="Polar residues" evidence="1">
    <location>
        <begin position="993"/>
        <end position="1011"/>
    </location>
</feature>
<evidence type="ECO:0000256" key="1">
    <source>
        <dbReference type="SAM" id="MobiDB-lite"/>
    </source>
</evidence>
<feature type="region of interest" description="Disordered" evidence="1">
    <location>
        <begin position="696"/>
        <end position="721"/>
    </location>
</feature>
<feature type="compositionally biased region" description="Low complexity" evidence="1">
    <location>
        <begin position="469"/>
        <end position="482"/>
    </location>
</feature>
<feature type="compositionally biased region" description="Polar residues" evidence="1">
    <location>
        <begin position="520"/>
        <end position="547"/>
    </location>
</feature>
<feature type="compositionally biased region" description="Low complexity" evidence="1">
    <location>
        <begin position="1682"/>
        <end position="1694"/>
    </location>
</feature>
<feature type="region of interest" description="Disordered" evidence="1">
    <location>
        <begin position="1619"/>
        <end position="1820"/>
    </location>
</feature>
<dbReference type="InterPro" id="IPR011993">
    <property type="entry name" value="PH-like_dom_sf"/>
</dbReference>
<dbReference type="PANTHER" id="PTHR37283">
    <property type="entry name" value="PH DOMAIN-CONTAINING PROTEIN YHR131C"/>
    <property type="match status" value="1"/>
</dbReference>
<feature type="compositionally biased region" description="Polar residues" evidence="1">
    <location>
        <begin position="1695"/>
        <end position="1710"/>
    </location>
</feature>
<feature type="compositionally biased region" description="Basic and acidic residues" evidence="1">
    <location>
        <begin position="2215"/>
        <end position="2226"/>
    </location>
</feature>
<feature type="region of interest" description="Disordered" evidence="1">
    <location>
        <begin position="1279"/>
        <end position="1306"/>
    </location>
</feature>
<feature type="compositionally biased region" description="Basic and acidic residues" evidence="1">
    <location>
        <begin position="943"/>
        <end position="960"/>
    </location>
</feature>
<feature type="region of interest" description="Disordered" evidence="1">
    <location>
        <begin position="1387"/>
        <end position="1568"/>
    </location>
</feature>
<dbReference type="SUPFAM" id="SSF50729">
    <property type="entry name" value="PH domain-like"/>
    <property type="match status" value="1"/>
</dbReference>
<dbReference type="HOGENOM" id="CLU_232367_0_0_1"/>
<evidence type="ECO:0000259" key="2">
    <source>
        <dbReference type="PROSITE" id="PS50003"/>
    </source>
</evidence>
<feature type="compositionally biased region" description="Polar residues" evidence="1">
    <location>
        <begin position="1619"/>
        <end position="1628"/>
    </location>
</feature>
<feature type="region of interest" description="Disordered" evidence="1">
    <location>
        <begin position="2140"/>
        <end position="2232"/>
    </location>
</feature>
<feature type="region of interest" description="Disordered" evidence="1">
    <location>
        <begin position="1208"/>
        <end position="1241"/>
    </location>
</feature>
<feature type="region of interest" description="Disordered" evidence="1">
    <location>
        <begin position="863"/>
        <end position="1028"/>
    </location>
</feature>
<sequence>MQSASWRLFADPALWGCRHEFGEESAWQPSFGPDCSVAALVVDDDDHLDSAHRALRHSLLARWPRIIVHTLYDLTSANDCKPGFPHDYIINSDQSNSKRSWTTMTSKAEFVASAEAPAPALTSSVGGLAAIATPDTDTRPQPQSRRSSRTFGRTSNFLSTTLLRPRGKSISASRTDEWGRPVGGSEGLGTIYNASMGSRERSQVMRSVTTLTKSSENDVTGAVAEAFSGNATPSLSPRMRFFSTFRADSSNNVPTVEAPPSYQTQRPDLRRGSEGSVVSHVSLPRHDATSSRSSFSRRSSSRTQSFFDATSSSFASSNSSSLNTSVSASPGPEHESFKQQLQSRRNSTQLGAATRQAFRNSRSFLGTLSNAPSGRSSQAVSPGSERAPSTSQAGRSSHPGSEASDTARTSQPATSSALMLPSGRIFAGKDSQPGGGDAGADAVQQASAAAANSAASRAAAAGREGFDGSFAASNSSLANSHARPIGKANPPPPTELSGRRCSASAAPTLQAAHERIVRSGVQSSSSPDVFNSGNSHLPTSRASSSSPGEQQVERQQQQQRGQSPEKRRNNATAPAASASATANPPAAADVTAACIGPRVTAAAPPHLHSAAVQARLDAPSSAASPAHVQPGNASASLLLPLAPAAHSLPASSGSTGPQLSASASASAQPRSRSASPSTAKTTALCLADPSPVVAPSFQLRRSTASAEPSSRAPSIADPTTASTASCFSALSARSAVTVSDLPAVAAPPSILRPSPPHPPSPHVDDSRHHQPGAELPTALRTASSSPLESPSAALDSSSSSSTNLTTAQTTAVNTSTASTAATTPSQSTLKLTSASGLPIGQTKSILPSVSFIEPRSHHHEHVPLHLDGHLGTSDPVHSAAPVAAHSDPEPAHTVKIPSSGPTFASPSRASFDDRRTLPLTPPDSIGQCLSPRTSVSGGLPEHNVLDGEQRSDPIDVRTPHSDLPSPAPSAHGSSSGQHSRRASAFSPSASPLDTANQSQPSSTSPLASTNVASTASEASSPPSTGSKRVSFDFRRLPFLGGATAANKMPSDVSKASNLGVAMPQEPLSPDSAGLRSASSSSTTTSKFFSRISLPGSSRRGSATDSPLATPEPKSRSRFASFGRFSRGSDARTSPNGSRNLRNSMQPWASASTDVLGSGSAFAQGRNSMALARDEAARPRKSLHLPRTNLIDLESEDTLDATATDRTGLPALDTRTIPPIAPPAAKADKPASPSLVNAKRPSFNFLRRPSAASINSNAEAASGERRGSRGSTNAFARTFMNRTLSRNSKSSDTPSDSARATLSSTGDSATPIFRNGIFDSQAPVSTSNVAYPGMSPTVNWNTPVDVPPAARADVAPNEIDPTVAIPPYPGSAASMGTVQPRGAVAELSSSVLAERRPSQGIDQEQDAVEATDTVPASMERAAVPPTSASQSTDSNPSRQRQSRSSNALSHLPRLNSMRAIGKPGSAGSQQASAGVVRTTREGSESTNDGTTPGETSEEEQELSEDDEEADTTGQTSDYQDLDTETDDETDEDNNPSPVVSRRVSAAPMTATSSSGGLNRNRPTESLILPPAPSFVPNSTIAAPAQGASAAASTAGTSASSDATFTQHVGRDAWTSFNMNGFTPFETPTPSLGGGANNFAARTPRARQELSESSYFAARPGTSNSGRATTAGTMSGEVPPPSPSIISRSRAPSSASMRTLRTPGNTSTSSGPVPNRSMPTPGGNLPSLALHRQISAASTATRTGIERSKSPALGAGSSRPSTSGTLTPNQVTAGDRSASREPSIDRPGSERPTSRNEISATAKTSGRAPMALRGVSPSGARPTFYQQKSQSLVDLMGPASRRLEIDTHAAAAPPTILEPTATEALRTPTTPRPPSEAPAYSKRDLLKPINTKLTAPASIASPGAMSLGRRRSMFEMRAEPPPYSIIHNRPEGPQVILPREEEGRERLPTYCCGIHIEGYLPRKMEFSAPGVQAKDRSWRRQYFVLHGTSLRVYKNDLSVERHAATGTWGEMKGVHVHLEPMNEDGSNHSGSGMGLGAAAREAISHTPLGSHRNESGKGKEASTQFDSKNGLVRNYTLQSAESGLAADYLKRRHVVRVRAEGEQFLLQTRSDRHVVDWIEALQAATNVSMDLESRAMPKFITLPRRRRRRRRNADGTTLSPEEQERRDLAEAQRRSMAEAGGPAASTSEATPCTSMSQTARQSMSLENELNPSAAFEEMLREDQEEGGRRTAAVM</sequence>
<feature type="compositionally biased region" description="Low complexity" evidence="1">
    <location>
        <begin position="139"/>
        <end position="155"/>
    </location>
</feature>
<feature type="region of interest" description="Disordered" evidence="1">
    <location>
        <begin position="612"/>
        <end position="631"/>
    </location>
</feature>
<dbReference type="PANTHER" id="PTHR37283:SF1">
    <property type="entry name" value="PH DOMAIN-CONTAINING PROTEIN YHR131C"/>
    <property type="match status" value="1"/>
</dbReference>
<feature type="compositionally biased region" description="Low complexity" evidence="1">
    <location>
        <begin position="968"/>
        <end position="991"/>
    </location>
</feature>
<feature type="region of interest" description="Disordered" evidence="1">
    <location>
        <begin position="249"/>
        <end position="588"/>
    </location>
</feature>
<feature type="compositionally biased region" description="Polar residues" evidence="1">
    <location>
        <begin position="699"/>
        <end position="721"/>
    </location>
</feature>
<feature type="compositionally biased region" description="Low complexity" evidence="1">
    <location>
        <begin position="660"/>
        <end position="682"/>
    </location>
</feature>
<dbReference type="OrthoDB" id="5865767at2759"/>
<protein>
    <recommendedName>
        <fullName evidence="2">PH domain-containing protein</fullName>
    </recommendedName>
</protein>
<accession>W3VEL5</accession>
<feature type="compositionally biased region" description="Acidic residues" evidence="1">
    <location>
        <begin position="1494"/>
        <end position="1509"/>
    </location>
</feature>
<evidence type="ECO:0000313" key="3">
    <source>
        <dbReference type="EMBL" id="ETS59999.1"/>
    </source>
</evidence>
<name>W3VEL5_MOEAP</name>
<feature type="compositionally biased region" description="Basic and acidic residues" evidence="1">
    <location>
        <begin position="2160"/>
        <end position="2174"/>
    </location>
</feature>
<comment type="caution">
    <text evidence="3">The sequence shown here is derived from an EMBL/GenBank/DDBJ whole genome shotgun (WGS) entry which is preliminary data.</text>
</comment>
<feature type="compositionally biased region" description="Polar residues" evidence="1">
    <location>
        <begin position="1756"/>
        <end position="1770"/>
    </location>
</feature>
<feature type="compositionally biased region" description="Low complexity" evidence="1">
    <location>
        <begin position="1012"/>
        <end position="1026"/>
    </location>
</feature>
<dbReference type="InterPro" id="IPR001849">
    <property type="entry name" value="PH_domain"/>
</dbReference>
<organism evidence="3 4">
    <name type="scientific">Moesziomyces aphidis</name>
    <name type="common">Pseudozyma aphidis</name>
    <dbReference type="NCBI Taxonomy" id="84754"/>
    <lineage>
        <taxon>Eukaryota</taxon>
        <taxon>Fungi</taxon>
        <taxon>Dikarya</taxon>
        <taxon>Basidiomycota</taxon>
        <taxon>Ustilaginomycotina</taxon>
        <taxon>Ustilaginomycetes</taxon>
        <taxon>Ustilaginales</taxon>
        <taxon>Ustilaginaceae</taxon>
        <taxon>Moesziomyces</taxon>
    </lineage>
</organism>
<dbReference type="InterPro" id="IPR041681">
    <property type="entry name" value="PH_9"/>
</dbReference>
<feature type="region of interest" description="Disordered" evidence="1">
    <location>
        <begin position="646"/>
        <end position="682"/>
    </location>
</feature>
<keyword evidence="4" id="KW-1185">Reference proteome</keyword>
<feature type="compositionally biased region" description="Polar residues" evidence="1">
    <location>
        <begin position="1130"/>
        <end position="1143"/>
    </location>
</feature>
<feature type="compositionally biased region" description="Low complexity" evidence="1">
    <location>
        <begin position="439"/>
        <end position="462"/>
    </location>
</feature>
<feature type="compositionally biased region" description="Polar residues" evidence="1">
    <location>
        <begin position="1659"/>
        <end position="1671"/>
    </location>
</feature>
<feature type="compositionally biased region" description="Low complexity" evidence="1">
    <location>
        <begin position="548"/>
        <end position="562"/>
    </location>
</feature>
<feature type="region of interest" description="Disordered" evidence="1">
    <location>
        <begin position="1061"/>
        <end position="1143"/>
    </location>
</feature>
<feature type="compositionally biased region" description="Polar residues" evidence="1">
    <location>
        <begin position="2182"/>
        <end position="2208"/>
    </location>
</feature>
<feature type="compositionally biased region" description="Low complexity" evidence="1">
    <location>
        <begin position="781"/>
        <end position="828"/>
    </location>
</feature>
<feature type="region of interest" description="Disordered" evidence="1">
    <location>
        <begin position="1849"/>
        <end position="1881"/>
    </location>
</feature>
<feature type="compositionally biased region" description="Polar residues" evidence="1">
    <location>
        <begin position="1094"/>
        <end position="1106"/>
    </location>
</feature>
<feature type="compositionally biased region" description="Low complexity" evidence="1">
    <location>
        <begin position="290"/>
        <end position="329"/>
    </location>
</feature>
<feature type="domain" description="PH" evidence="2">
    <location>
        <begin position="1951"/>
        <end position="2124"/>
    </location>
</feature>
<dbReference type="SMART" id="SM00233">
    <property type="entry name" value="PH"/>
    <property type="match status" value="1"/>
</dbReference>
<feature type="compositionally biased region" description="Polar residues" evidence="1">
    <location>
        <begin position="829"/>
        <end position="840"/>
    </location>
</feature>
<feature type="compositionally biased region" description="Low complexity" evidence="1">
    <location>
        <begin position="570"/>
        <end position="588"/>
    </location>
</feature>
<feature type="compositionally biased region" description="Acidic residues" evidence="1">
    <location>
        <begin position="1518"/>
        <end position="1532"/>
    </location>
</feature>
<feature type="compositionally biased region" description="Polar residues" evidence="1">
    <location>
        <begin position="899"/>
        <end position="908"/>
    </location>
</feature>
<dbReference type="EMBL" id="AWNI01000039">
    <property type="protein sequence ID" value="ETS59999.1"/>
    <property type="molecule type" value="Genomic_DNA"/>
</dbReference>
<feature type="compositionally biased region" description="Low complexity" evidence="1">
    <location>
        <begin position="1068"/>
        <end position="1092"/>
    </location>
</feature>
<feature type="compositionally biased region" description="Low complexity" evidence="1">
    <location>
        <begin position="1117"/>
        <end position="1127"/>
    </location>
</feature>
<feature type="compositionally biased region" description="Polar residues" evidence="1">
    <location>
        <begin position="1425"/>
        <end position="1435"/>
    </location>
</feature>
<reference evidence="3 4" key="1">
    <citation type="journal article" date="2014" name="Genome Announc.">
        <title>Genome sequence of the basidiomycetous fungus Pseudozyma aphidis DSM70725, an efficient producer of biosurfactant mannosylerythritol lipids.</title>
        <authorList>
            <person name="Lorenz S."/>
            <person name="Guenther M."/>
            <person name="Grumaz C."/>
            <person name="Rupp S."/>
            <person name="Zibek S."/>
            <person name="Sohn K."/>
        </authorList>
    </citation>
    <scope>NUCLEOTIDE SEQUENCE [LARGE SCALE GENOMIC DNA]</scope>
    <source>
        <strain evidence="4">ATCC 32657 / CBS 517.83 / DSM 70725 / JCM 10318 / NBRC 10182 / NRRL Y-7954 / St-0401</strain>
    </source>
</reference>
<gene>
    <name evidence="3" type="ORF">PaG_05990</name>
</gene>
<proteinExistence type="predicted"/>